<keyword evidence="1" id="KW-0812">Transmembrane</keyword>
<name>A0A1I1H2B2_9GAMM</name>
<dbReference type="STRING" id="1122252.SAMN05660443_1755"/>
<evidence type="ECO:0008006" key="4">
    <source>
        <dbReference type="Google" id="ProtNLM"/>
    </source>
</evidence>
<feature type="transmembrane region" description="Helical" evidence="1">
    <location>
        <begin position="31"/>
        <end position="49"/>
    </location>
</feature>
<reference evidence="2 3" key="1">
    <citation type="submission" date="2016-10" db="EMBL/GenBank/DDBJ databases">
        <authorList>
            <person name="de Groot N.N."/>
        </authorList>
    </citation>
    <scope>NUCLEOTIDE SEQUENCE [LARGE SCALE GENOMIC DNA]</scope>
    <source>
        <strain evidence="2 3">DSM 18438</strain>
    </source>
</reference>
<keyword evidence="1" id="KW-0472">Membrane</keyword>
<sequence>MKFTYQWDETQFLCSALYDYQLGAQKDRRQLFLWVVLIALTGVLAIKWLDQGFQLVDLIVVALGVFWFAIRKQLLVWMFKRAFRRSGQNGLHLSFTLDEEGLDVQVDQKPPQTYLWQDIHRVVRTEKGFLLYPGLLWLPFSGLEEEAHPEEAAALIQRKVNHYKDKSSYRLNLNL</sequence>
<feature type="transmembrane region" description="Helical" evidence="1">
    <location>
        <begin position="55"/>
        <end position="79"/>
    </location>
</feature>
<accession>A0A1I1H2B2</accession>
<evidence type="ECO:0000256" key="1">
    <source>
        <dbReference type="SAM" id="Phobius"/>
    </source>
</evidence>
<dbReference type="OrthoDB" id="6116918at2"/>
<evidence type="ECO:0000313" key="2">
    <source>
        <dbReference type="EMBL" id="SFC17906.1"/>
    </source>
</evidence>
<dbReference type="RefSeq" id="WP_091962123.1">
    <property type="nucleotide sequence ID" value="NZ_FOLH01000003.1"/>
</dbReference>
<keyword evidence="1" id="KW-1133">Transmembrane helix</keyword>
<dbReference type="EMBL" id="FOLH01000003">
    <property type="protein sequence ID" value="SFC17906.1"/>
    <property type="molecule type" value="Genomic_DNA"/>
</dbReference>
<organism evidence="2 3">
    <name type="scientific">Marinospirillum celere</name>
    <dbReference type="NCBI Taxonomy" id="1122252"/>
    <lineage>
        <taxon>Bacteria</taxon>
        <taxon>Pseudomonadati</taxon>
        <taxon>Pseudomonadota</taxon>
        <taxon>Gammaproteobacteria</taxon>
        <taxon>Oceanospirillales</taxon>
        <taxon>Oceanospirillaceae</taxon>
        <taxon>Marinospirillum</taxon>
    </lineage>
</organism>
<dbReference type="AlphaFoldDB" id="A0A1I1H2B2"/>
<protein>
    <recommendedName>
        <fullName evidence="4">YcxB-like protein</fullName>
    </recommendedName>
</protein>
<proteinExistence type="predicted"/>
<evidence type="ECO:0000313" key="3">
    <source>
        <dbReference type="Proteomes" id="UP000199058"/>
    </source>
</evidence>
<gene>
    <name evidence="2" type="ORF">SAMN05660443_1755</name>
</gene>
<dbReference type="Proteomes" id="UP000199058">
    <property type="component" value="Unassembled WGS sequence"/>
</dbReference>
<keyword evidence="3" id="KW-1185">Reference proteome</keyword>